<feature type="transmembrane region" description="Helical" evidence="6">
    <location>
        <begin position="215"/>
        <end position="236"/>
    </location>
</feature>
<protein>
    <submittedName>
        <fullName evidence="8">Cytochrome c biogenesis protein CcdA</fullName>
    </submittedName>
</protein>
<feature type="domain" description="Cytochrome C biogenesis protein transmembrane" evidence="7">
    <location>
        <begin position="14"/>
        <end position="203"/>
    </location>
</feature>
<dbReference type="PANTHER" id="PTHR31272">
    <property type="entry name" value="CYTOCHROME C-TYPE BIOGENESIS PROTEIN HI_1454-RELATED"/>
    <property type="match status" value="1"/>
</dbReference>
<evidence type="ECO:0000313" key="9">
    <source>
        <dbReference type="Proteomes" id="UP001500724"/>
    </source>
</evidence>
<dbReference type="Proteomes" id="UP001500724">
    <property type="component" value="Unassembled WGS sequence"/>
</dbReference>
<comment type="subcellular location">
    <subcellularLocation>
        <location evidence="1">Membrane</location>
        <topology evidence="1">Multi-pass membrane protein</topology>
    </subcellularLocation>
</comment>
<feature type="transmembrane region" description="Helical" evidence="6">
    <location>
        <begin position="99"/>
        <end position="119"/>
    </location>
</feature>
<keyword evidence="5 6" id="KW-0472">Membrane</keyword>
<evidence type="ECO:0000256" key="6">
    <source>
        <dbReference type="SAM" id="Phobius"/>
    </source>
</evidence>
<gene>
    <name evidence="8" type="ORF">GCM10009535_19270</name>
</gene>
<feature type="transmembrane region" description="Helical" evidence="6">
    <location>
        <begin position="64"/>
        <end position="87"/>
    </location>
</feature>
<name>A0ABP3SJ11_9ACTN</name>
<keyword evidence="4 6" id="KW-1133">Transmembrane helix</keyword>
<evidence type="ECO:0000256" key="1">
    <source>
        <dbReference type="ARBA" id="ARBA00004141"/>
    </source>
</evidence>
<reference evidence="9" key="1">
    <citation type="journal article" date="2019" name="Int. J. Syst. Evol. Microbiol.">
        <title>The Global Catalogue of Microorganisms (GCM) 10K type strain sequencing project: providing services to taxonomists for standard genome sequencing and annotation.</title>
        <authorList>
            <consortium name="The Broad Institute Genomics Platform"/>
            <consortium name="The Broad Institute Genome Sequencing Center for Infectious Disease"/>
            <person name="Wu L."/>
            <person name="Ma J."/>
        </authorList>
    </citation>
    <scope>NUCLEOTIDE SEQUENCE [LARGE SCALE GENOMIC DNA]</scope>
    <source>
        <strain evidence="9">JCM 10367</strain>
    </source>
</reference>
<sequence length="254" mass="26279">MSIADTVSSGSLLLAAPIALTAGAITVASPCCLPLVPGYLSYATGMTGADVQASQADGRIRRHALVGTALFVSGFAALFTAYGALFGSLGNVLLAHQETITRVLGLLTIVLGLMFMGVLNRVPLLSRTFKPQFTPPAGLASAPLLGVMFGLGWTPCIGPTLGAVVSLSMGTGSAARGALLSFLYAMGIGIPFLLLTLALGRSLRVLSFTRRQARTVTVIGGGLLVLVGVLQVSGAWNWMIGELRYWVGAYQLPL</sequence>
<comment type="caution">
    <text evidence="8">The sequence shown here is derived from an EMBL/GenBank/DDBJ whole genome shotgun (WGS) entry which is preliminary data.</text>
</comment>
<proteinExistence type="inferred from homology"/>
<dbReference type="Pfam" id="PF02683">
    <property type="entry name" value="DsbD_TM"/>
    <property type="match status" value="1"/>
</dbReference>
<evidence type="ECO:0000256" key="3">
    <source>
        <dbReference type="ARBA" id="ARBA00022692"/>
    </source>
</evidence>
<keyword evidence="9" id="KW-1185">Reference proteome</keyword>
<dbReference type="EMBL" id="BAAAGU010000015">
    <property type="protein sequence ID" value="GAA0642098.1"/>
    <property type="molecule type" value="Genomic_DNA"/>
</dbReference>
<comment type="similarity">
    <text evidence="2">Belongs to the DsbD family.</text>
</comment>
<dbReference type="InterPro" id="IPR003834">
    <property type="entry name" value="Cyt_c_assmbl_TM_dom"/>
</dbReference>
<evidence type="ECO:0000256" key="4">
    <source>
        <dbReference type="ARBA" id="ARBA00022989"/>
    </source>
</evidence>
<feature type="transmembrane region" description="Helical" evidence="6">
    <location>
        <begin position="182"/>
        <end position="203"/>
    </location>
</feature>
<evidence type="ECO:0000259" key="7">
    <source>
        <dbReference type="Pfam" id="PF02683"/>
    </source>
</evidence>
<feature type="transmembrane region" description="Helical" evidence="6">
    <location>
        <begin position="12"/>
        <end position="36"/>
    </location>
</feature>
<evidence type="ECO:0000313" key="8">
    <source>
        <dbReference type="EMBL" id="GAA0642098.1"/>
    </source>
</evidence>
<dbReference type="RefSeq" id="WP_285511786.1">
    <property type="nucleotide sequence ID" value="NZ_BAAAGU010000015.1"/>
</dbReference>
<evidence type="ECO:0000256" key="2">
    <source>
        <dbReference type="ARBA" id="ARBA00006143"/>
    </source>
</evidence>
<dbReference type="InterPro" id="IPR051790">
    <property type="entry name" value="Cytochrome_c-biogenesis_DsbD"/>
</dbReference>
<feature type="transmembrane region" description="Helical" evidence="6">
    <location>
        <begin position="139"/>
        <end position="162"/>
    </location>
</feature>
<keyword evidence="3 6" id="KW-0812">Transmembrane</keyword>
<accession>A0ABP3SJ11</accession>
<organism evidence="8 9">
    <name type="scientific">Streptomyces thermocarboxydovorans</name>
    <dbReference type="NCBI Taxonomy" id="59298"/>
    <lineage>
        <taxon>Bacteria</taxon>
        <taxon>Bacillati</taxon>
        <taxon>Actinomycetota</taxon>
        <taxon>Actinomycetes</taxon>
        <taxon>Kitasatosporales</taxon>
        <taxon>Streptomycetaceae</taxon>
        <taxon>Streptomyces</taxon>
    </lineage>
</organism>
<dbReference type="PANTHER" id="PTHR31272:SF4">
    <property type="entry name" value="CYTOCHROME C-TYPE BIOGENESIS PROTEIN HI_1454-RELATED"/>
    <property type="match status" value="1"/>
</dbReference>
<evidence type="ECO:0000256" key="5">
    <source>
        <dbReference type="ARBA" id="ARBA00023136"/>
    </source>
</evidence>